<evidence type="ECO:0000313" key="1">
    <source>
        <dbReference type="EMBL" id="PRC19074.1"/>
    </source>
</evidence>
<proteinExistence type="predicted"/>
<keyword evidence="2" id="KW-1185">Reference proteome</keyword>
<gene>
    <name evidence="1" type="ORF">CQZ99_12255</name>
</gene>
<comment type="caution">
    <text evidence="1">The sequence shown here is derived from an EMBL/GenBank/DDBJ whole genome shotgun (WGS) entry which is preliminary data.</text>
</comment>
<protein>
    <recommendedName>
        <fullName evidence="3">Peptidase C58 YopT-type domain-containing protein</fullName>
    </recommendedName>
</protein>
<dbReference type="CDD" id="cd20495">
    <property type="entry name" value="C58_PaToxP-like"/>
    <property type="match status" value="1"/>
</dbReference>
<dbReference type="Proteomes" id="UP000238045">
    <property type="component" value="Unassembled WGS sequence"/>
</dbReference>
<dbReference type="EMBL" id="PCQL01000010">
    <property type="protein sequence ID" value="PRC19074.1"/>
    <property type="molecule type" value="Genomic_DNA"/>
</dbReference>
<reference evidence="1 2" key="1">
    <citation type="submission" date="2017-09" db="EMBL/GenBank/DDBJ databases">
        <title>Genomic, metabolic, and phenotypic characteristics of bacterial isolates from the natural microbiome of the model nematode Caenorhabditis elegans.</title>
        <authorList>
            <person name="Zimmermann J."/>
            <person name="Obeng N."/>
            <person name="Yang W."/>
            <person name="Obeng O."/>
            <person name="Kissoyan K."/>
            <person name="Pees B."/>
            <person name="Dirksen P."/>
            <person name="Hoppner M."/>
            <person name="Franke A."/>
            <person name="Rosenstiel P."/>
            <person name="Leippe M."/>
            <person name="Dierking K."/>
            <person name="Kaleta C."/>
            <person name="Schulenburg H."/>
        </authorList>
    </citation>
    <scope>NUCLEOTIDE SEQUENCE [LARGE SCALE GENOMIC DNA]</scope>
    <source>
        <strain evidence="1 2">MYb117</strain>
    </source>
</reference>
<sequence>MGDQELALEYRAALQSHSTHGGDGKITVTPASTFGQWWQQLRNAFQSPEIREWIKEKGINPQSITLNAVSGQISFTLMRHLDPKQVLHTVGQNDTAWAAISEPILQAGKVIAAGHGNTAFAPPTTLLDEPVPWRLIGQFYGEKTDLPKASMLARAKEITATQGFIPLDPATSAGLIKSRSVDALDNQKALLGDIFDRHQIIVELRNLAQDVEKETKDGAPLEDELNKRMVDLSADGTFQASNTGKHKQASLLQLIKDHGWDIPTDHEQLVNLAEALSYQVPKTPANGNLGGALSWPTALDQNSQAQLRADLREGKFGDVALSPFNTVLDYLLNGRAMTPEEKSNPRQLLDTLIDSPRGKALGNAIQAKFETRGIKGSANDWLLTALNLESSSVSSDGAKSPPPGEIEGYRLVSAQNIGKSASTILKELSDHLVAKGKASSPEKAAIQARLLLSSQAPEFLVKDIPAPVSIGTHSWVSFVTATARIEAKSPGATAAMTYAQIMLAGDTAPITDDERSVEYVAQDEAIKQWGVANGMSYPATEEASSKVREAFSAQILELKEAAEADIPEMPTTKDLALEQLKKVFPKMDPALFEKKCIVSKPSSQHFPGPYSILDLYIDGRALQGAPDASSYPRQLGRRFVYEITAQKVDIGSGNKPATWDSWSNQINIDDVLKTIKDLPRPLEAFEEAFPRFASAVEKTTSAQLKLLISKLPLEDRQNLELGKLTIRREIKNRRGDLPQRAVEGALLVETERNGKRMTYEINRLKGTITQRPDKTYEEHPSPNGLVRRVGKQYDVIVPVGSYSPGVADEVKSTPGAFNSFSSARTQYIVDAMITDIDLPSIKQYAQGATTFDTEVPLYKTFEKVVLNLIPFRSAIKNFIDGNVGEGIADLAFDIFGFAVGLGPAAKGAKVLAAGASTSAKVARAGKIIGRAAIGALNPVSGIDDVGRGLLNAGRKALGKTYKGFKYLRGSHKNVNLLELAKRPDIAEGSYKPINSTAESKALAQRDEKTKKWYAFDPNTKQPYGKALENFAPEEIKWFADSSFGKMVASYLAPAANNPKFREDYLSAITRAKAEDNAAYIRGMNTGKPESIYGYSTALNIDGVKRLAVAERRTPEEIGSLARRIDELDVLPERLKTAQQTAQAVDEVAYKKGYEAGDPANIPGFSKKLNTQQLAELAVAKGRSAEDTGRLIKYMEQKRINISRENFMVFSNEVTAAGGKVISLPQGYYLSQASVLSEGECAALSNVMAAAIKHGKQHNFVANIYRSMVPTLSPEEIAALRKVDPVKAGAEQLRATKITKFREQLHQLQKVLGAHFHHGMQARQVPYTTIISELASSNSSKTLLINGPQHGITAGVTVKNGSKEWFYFDPNFGIATYSTEAGMRAGLESTLNSGRSRTLLAHYGDKSSMPEYKISTFNEVELNNVTRSVPGEVSDLFMSEF</sequence>
<organism evidence="1 2">
    <name type="scientific">Pseudomonas poae</name>
    <dbReference type="NCBI Taxonomy" id="200451"/>
    <lineage>
        <taxon>Bacteria</taxon>
        <taxon>Pseudomonadati</taxon>
        <taxon>Pseudomonadota</taxon>
        <taxon>Gammaproteobacteria</taxon>
        <taxon>Pseudomonadales</taxon>
        <taxon>Pseudomonadaceae</taxon>
        <taxon>Pseudomonas</taxon>
    </lineage>
</organism>
<evidence type="ECO:0008006" key="3">
    <source>
        <dbReference type="Google" id="ProtNLM"/>
    </source>
</evidence>
<accession>A0A2S9ETI9</accession>
<name>A0A2S9ETI9_9PSED</name>
<evidence type="ECO:0000313" key="2">
    <source>
        <dbReference type="Proteomes" id="UP000238045"/>
    </source>
</evidence>